<feature type="domain" description="Reverse transcriptase Ty1/copia-type" evidence="2">
    <location>
        <begin position="670"/>
        <end position="739"/>
    </location>
</feature>
<evidence type="ECO:0000256" key="1">
    <source>
        <dbReference type="SAM" id="MobiDB-lite"/>
    </source>
</evidence>
<name>A0A438FZ18_VITVI</name>
<proteinExistence type="predicted"/>
<dbReference type="Pfam" id="PF07727">
    <property type="entry name" value="RVT_2"/>
    <property type="match status" value="2"/>
</dbReference>
<feature type="compositionally biased region" description="Polar residues" evidence="1">
    <location>
        <begin position="294"/>
        <end position="308"/>
    </location>
</feature>
<comment type="caution">
    <text evidence="3">The sequence shown here is derived from an EMBL/GenBank/DDBJ whole genome shotgun (WGS) entry which is preliminary data.</text>
</comment>
<evidence type="ECO:0000259" key="2">
    <source>
        <dbReference type="Pfam" id="PF07727"/>
    </source>
</evidence>
<dbReference type="InterPro" id="IPR043502">
    <property type="entry name" value="DNA/RNA_pol_sf"/>
</dbReference>
<dbReference type="AlphaFoldDB" id="A0A438FZ18"/>
<organism evidence="3 4">
    <name type="scientific">Vitis vinifera</name>
    <name type="common">Grape</name>
    <dbReference type="NCBI Taxonomy" id="29760"/>
    <lineage>
        <taxon>Eukaryota</taxon>
        <taxon>Viridiplantae</taxon>
        <taxon>Streptophyta</taxon>
        <taxon>Embryophyta</taxon>
        <taxon>Tracheophyta</taxon>
        <taxon>Spermatophyta</taxon>
        <taxon>Magnoliopsida</taxon>
        <taxon>eudicotyledons</taxon>
        <taxon>Gunneridae</taxon>
        <taxon>Pentapetalae</taxon>
        <taxon>rosids</taxon>
        <taxon>Vitales</taxon>
        <taxon>Vitaceae</taxon>
        <taxon>Viteae</taxon>
        <taxon>Vitis</taxon>
    </lineage>
</organism>
<gene>
    <name evidence="3" type="primary">RE1_2447</name>
    <name evidence="3" type="ORF">CK203_035779</name>
</gene>
<feature type="domain" description="Reverse transcriptase Ty1/copia-type" evidence="2">
    <location>
        <begin position="528"/>
        <end position="667"/>
    </location>
</feature>
<protein>
    <submittedName>
        <fullName evidence="3">Retrovirus-related Pol polyprotein from transposon RE1</fullName>
    </submittedName>
</protein>
<feature type="region of interest" description="Disordered" evidence="1">
    <location>
        <begin position="740"/>
        <end position="760"/>
    </location>
</feature>
<dbReference type="Proteomes" id="UP000288805">
    <property type="component" value="Unassembled WGS sequence"/>
</dbReference>
<dbReference type="InterPro" id="IPR013103">
    <property type="entry name" value="RVT_2"/>
</dbReference>
<reference evidence="3 4" key="1">
    <citation type="journal article" date="2018" name="PLoS Genet.">
        <title>Population sequencing reveals clonal diversity and ancestral inbreeding in the grapevine cultivar Chardonnay.</title>
        <authorList>
            <person name="Roach M.J."/>
            <person name="Johnson D.L."/>
            <person name="Bohlmann J."/>
            <person name="van Vuuren H.J."/>
            <person name="Jones S.J."/>
            <person name="Pretorius I.S."/>
            <person name="Schmidt S.A."/>
            <person name="Borneman A.R."/>
        </authorList>
    </citation>
    <scope>NUCLEOTIDE SEQUENCE [LARGE SCALE GENOMIC DNA]</scope>
    <source>
        <strain evidence="4">cv. Chardonnay</strain>
        <tissue evidence="3">Leaf</tissue>
    </source>
</reference>
<sequence length="760" mass="85063">MVSDDRVSFRSPFPSPKAFQPAISWSENPHHRQHFTGDFSGEFFPPATFSDINHIIKSAKRRSATFLIAPEPKTHPRATLLWRPESQAPGVRAHGPLSRCQASFSKLVWHCLALLSLRQSSPNPASPFFGISASASLLSTSSSPQRQLPSLAETCSSSTAMIRPPFRALFDPNVIQSQRPWNSGLWAKIMRIILLHLRMLYLMLTKCNGRRSMHNYAAYYGNLLIPKFSIIFVPTKPALNFGLKDMDLSTYIGRIASLKEEFLTLMPFTNGVEAQQIQSDKFFIVLTFMASTLSTDGPSDSSVLASHTNSRGGRSGNRGREQRPQCTYSTSASVVSVAQTGNVSVCLTQSPSLGPWILDSGASDHISGLEYGEGNWHRVTSSPPRLRNASSWDTLDFRKAIIVIPPTLIVIFSPLMSHSLRTLHSSYPLNLFPFLKYCHFPIYPPLQMRSLVLFRFIIVDIVLLLLLSLQLKYLMTHLPSHRFLLPQPCHLLIICLLLFGKSTSEALSHPGWRQAMVDEMAALHSNGTRDLVSLPPGKSTVGCRWVYTVKVGPNGQVDPLKACLVAKDYTQIYGCDYGDTFSPVAKIASVRLFLFMAAMCHWPFYQLDIKNVFLHGELLKEVYMEQPPGFVAQGKSGLVCKLRRSLYGLKQSPRAWFGRFSSVVQEFGMLWSSDQEGIQRLKQYLFNHFQTKDLGKLKYFLGLEIAQSSSGVVMSQKKYVLDILEETGMLECKPADTSMDPNVKLVPGQGEPLRDPGRYR</sequence>
<dbReference type="EMBL" id="QGNW01000692">
    <property type="protein sequence ID" value="RVW65211.1"/>
    <property type="molecule type" value="Genomic_DNA"/>
</dbReference>
<evidence type="ECO:0000313" key="4">
    <source>
        <dbReference type="Proteomes" id="UP000288805"/>
    </source>
</evidence>
<feature type="region of interest" description="Disordered" evidence="1">
    <location>
        <begin position="294"/>
        <end position="325"/>
    </location>
</feature>
<evidence type="ECO:0000313" key="3">
    <source>
        <dbReference type="EMBL" id="RVW65211.1"/>
    </source>
</evidence>
<dbReference type="SUPFAM" id="SSF56672">
    <property type="entry name" value="DNA/RNA polymerases"/>
    <property type="match status" value="1"/>
</dbReference>
<accession>A0A438FZ18</accession>